<feature type="compositionally biased region" description="Low complexity" evidence="1">
    <location>
        <begin position="387"/>
        <end position="399"/>
    </location>
</feature>
<feature type="compositionally biased region" description="Gly residues" evidence="1">
    <location>
        <begin position="373"/>
        <end position="386"/>
    </location>
</feature>
<name>A0ABW4YGL7_9BACL</name>
<gene>
    <name evidence="2" type="ORF">ACFSJH_03230</name>
</gene>
<reference evidence="3" key="1">
    <citation type="journal article" date="2019" name="Int. J. Syst. Evol. Microbiol.">
        <title>The Global Catalogue of Microorganisms (GCM) 10K type strain sequencing project: providing services to taxonomists for standard genome sequencing and annotation.</title>
        <authorList>
            <consortium name="The Broad Institute Genomics Platform"/>
            <consortium name="The Broad Institute Genome Sequencing Center for Infectious Disease"/>
            <person name="Wu L."/>
            <person name="Ma J."/>
        </authorList>
    </citation>
    <scope>NUCLEOTIDE SEQUENCE [LARGE SCALE GENOMIC DNA]</scope>
    <source>
        <strain evidence="3">GH52</strain>
    </source>
</reference>
<sequence>MSSHKITLPISSKLFWAMGNQNLTISRAIAEFIDNSIDARLDSTSVTVQLFEDHIIVTDNSSGMDIPALTKALTPAESSKTSGSTVGGYGFGLKTASAFLGNCLEIITTTKDMGSALYVKLENEKEDVKSIQLEYSSIWEVQALEVSKTFPQGTTIKVSKLNRPRYKNDIENATAHFSKTFSIFLQTMELELVVDDKIVTPYIFDPYWKKEFSFSVQNMNGKECGVSGWVGVSKSPEHSTTSKTDNGFHLYLNGRLLNYGIWIGLDRHPEMRLLVGVINLQNFRSNVTKTEVLSDSQEYIMFEESFLEWLKQNSIRKLIDKNTKELIKSRKSNAGGTTGGTTRGTSGGMIGETIGGTTGGTTGGMIGKTIEGTTGGTTGVTTGGTTGVTTRGTTRVTTGGTTGGTTRGTIRGTTGSAKKPKIIKKNGAEKGPIILNVNTYFNALDFADGFDYLGNKIPLLVTHKNSPLDAGTPGEYILSYTAKDQLQQSCMAEIKFTVVDPNSSTSTREGNNKYTVQIKSNQFSFSKSEYKKFNFPTGDLSKKIQDTIVELGNLDFNMNKIAVVALFRILIELCCRKACNFYTDISYKENALSTNINNVFNKLRNKLPADKATNVLLLNDTPLSDKLAKEFSNFMTFTDLDSAHSSMKKSGVIDLLNLYIHHERRVPDNVINYWDATKPFLVACLMLPSE</sequence>
<dbReference type="InterPro" id="IPR036890">
    <property type="entry name" value="HATPase_C_sf"/>
</dbReference>
<dbReference type="Gene3D" id="3.30.565.10">
    <property type="entry name" value="Histidine kinase-like ATPase, C-terminal domain"/>
    <property type="match status" value="1"/>
</dbReference>
<protein>
    <submittedName>
        <fullName evidence="2">ATP-binding protein</fullName>
    </submittedName>
</protein>
<accession>A0ABW4YGL7</accession>
<dbReference type="Pfam" id="PF13589">
    <property type="entry name" value="HATPase_c_3"/>
    <property type="match status" value="1"/>
</dbReference>
<feature type="compositionally biased region" description="Gly residues" evidence="1">
    <location>
        <begin position="336"/>
        <end position="366"/>
    </location>
</feature>
<proteinExistence type="predicted"/>
<evidence type="ECO:0000313" key="3">
    <source>
        <dbReference type="Proteomes" id="UP001597362"/>
    </source>
</evidence>
<feature type="region of interest" description="Disordered" evidence="1">
    <location>
        <begin position="330"/>
        <end position="419"/>
    </location>
</feature>
<dbReference type="RefSeq" id="WP_377769776.1">
    <property type="nucleotide sequence ID" value="NZ_JBHUHO010000008.1"/>
</dbReference>
<evidence type="ECO:0000313" key="2">
    <source>
        <dbReference type="EMBL" id="MFD2114761.1"/>
    </source>
</evidence>
<evidence type="ECO:0000256" key="1">
    <source>
        <dbReference type="SAM" id="MobiDB-lite"/>
    </source>
</evidence>
<keyword evidence="2" id="KW-0067">ATP-binding</keyword>
<dbReference type="SUPFAM" id="SSF55874">
    <property type="entry name" value="ATPase domain of HSP90 chaperone/DNA topoisomerase II/histidine kinase"/>
    <property type="match status" value="1"/>
</dbReference>
<dbReference type="EMBL" id="JBHUHO010000008">
    <property type="protein sequence ID" value="MFD2114761.1"/>
    <property type="molecule type" value="Genomic_DNA"/>
</dbReference>
<keyword evidence="2" id="KW-0547">Nucleotide-binding</keyword>
<dbReference type="GO" id="GO:0005524">
    <property type="term" value="F:ATP binding"/>
    <property type="evidence" value="ECO:0007669"/>
    <property type="project" value="UniProtKB-KW"/>
</dbReference>
<organism evidence="2 3">
    <name type="scientific">Paenibacillus yanchengensis</name>
    <dbReference type="NCBI Taxonomy" id="2035833"/>
    <lineage>
        <taxon>Bacteria</taxon>
        <taxon>Bacillati</taxon>
        <taxon>Bacillota</taxon>
        <taxon>Bacilli</taxon>
        <taxon>Bacillales</taxon>
        <taxon>Paenibacillaceae</taxon>
        <taxon>Paenibacillus</taxon>
    </lineage>
</organism>
<keyword evidence="3" id="KW-1185">Reference proteome</keyword>
<dbReference type="Proteomes" id="UP001597362">
    <property type="component" value="Unassembled WGS sequence"/>
</dbReference>
<comment type="caution">
    <text evidence="2">The sequence shown here is derived from an EMBL/GenBank/DDBJ whole genome shotgun (WGS) entry which is preliminary data.</text>
</comment>